<evidence type="ECO:0000313" key="12">
    <source>
        <dbReference type="EMBL" id="EXJ85011.1"/>
    </source>
</evidence>
<dbReference type="PANTHER" id="PTHR13224:SF6">
    <property type="entry name" value="MEDIATOR OF RNA POLYMERASE II TRANSCRIPTION SUBUNIT 16"/>
    <property type="match status" value="1"/>
</dbReference>
<evidence type="ECO:0000256" key="9">
    <source>
        <dbReference type="RuleBase" id="RU364149"/>
    </source>
</evidence>
<feature type="domain" description="Mediator complex subunit Med16 N-terminal" evidence="11">
    <location>
        <begin position="158"/>
        <end position="464"/>
    </location>
</feature>
<name>W9Y700_9EURO</name>
<dbReference type="HOGENOM" id="CLU_313303_0_0_1"/>
<accession>W9Y700</accession>
<comment type="caution">
    <text evidence="12">The sequence shown here is derived from an EMBL/GenBank/DDBJ whole genome shotgun (WGS) entry which is preliminary data.</text>
</comment>
<evidence type="ECO:0000256" key="8">
    <source>
        <dbReference type="ARBA" id="ARBA00032015"/>
    </source>
</evidence>
<evidence type="ECO:0000256" key="6">
    <source>
        <dbReference type="ARBA" id="ARBA00023163"/>
    </source>
</evidence>
<dbReference type="Proteomes" id="UP000019478">
    <property type="component" value="Unassembled WGS sequence"/>
</dbReference>
<reference evidence="12 13" key="1">
    <citation type="submission" date="2013-03" db="EMBL/GenBank/DDBJ databases">
        <title>The Genome Sequence of Capronia epimyces CBS 606.96.</title>
        <authorList>
            <consortium name="The Broad Institute Genomics Platform"/>
            <person name="Cuomo C."/>
            <person name="de Hoog S."/>
            <person name="Gorbushina A."/>
            <person name="Walker B."/>
            <person name="Young S.K."/>
            <person name="Zeng Q."/>
            <person name="Gargeya S."/>
            <person name="Fitzgerald M."/>
            <person name="Haas B."/>
            <person name="Abouelleil A."/>
            <person name="Allen A.W."/>
            <person name="Alvarado L."/>
            <person name="Arachchi H.M."/>
            <person name="Berlin A.M."/>
            <person name="Chapman S.B."/>
            <person name="Gainer-Dewar J."/>
            <person name="Goldberg J."/>
            <person name="Griggs A."/>
            <person name="Gujja S."/>
            <person name="Hansen M."/>
            <person name="Howarth C."/>
            <person name="Imamovic A."/>
            <person name="Ireland A."/>
            <person name="Larimer J."/>
            <person name="McCowan C."/>
            <person name="Murphy C."/>
            <person name="Pearson M."/>
            <person name="Poon T.W."/>
            <person name="Priest M."/>
            <person name="Roberts A."/>
            <person name="Saif S."/>
            <person name="Shea T."/>
            <person name="Sisk P."/>
            <person name="Sykes S."/>
            <person name="Wortman J."/>
            <person name="Nusbaum C."/>
            <person name="Birren B."/>
        </authorList>
    </citation>
    <scope>NUCLEOTIDE SEQUENCE [LARGE SCALE GENOMIC DNA]</scope>
    <source>
        <strain evidence="12 13">CBS 606.96</strain>
    </source>
</reference>
<comment type="subcellular location">
    <subcellularLocation>
        <location evidence="1 9">Nucleus</location>
    </subcellularLocation>
</comment>
<dbReference type="GeneID" id="19169796"/>
<evidence type="ECO:0000256" key="10">
    <source>
        <dbReference type="SAM" id="MobiDB-lite"/>
    </source>
</evidence>
<evidence type="ECO:0000256" key="1">
    <source>
        <dbReference type="ARBA" id="ARBA00004123"/>
    </source>
</evidence>
<dbReference type="Pfam" id="PF11635">
    <property type="entry name" value="Med16_N"/>
    <property type="match status" value="1"/>
</dbReference>
<dbReference type="STRING" id="1182542.W9Y700"/>
<gene>
    <name evidence="9" type="primary">MED16</name>
    <name evidence="12" type="ORF">A1O3_05686</name>
</gene>
<keyword evidence="13" id="KW-1185">Reference proteome</keyword>
<dbReference type="AlphaFoldDB" id="W9Y700"/>
<dbReference type="InterPro" id="IPR021665">
    <property type="entry name" value="Mediator_Med16_N"/>
</dbReference>
<keyword evidence="6 9" id="KW-0804">Transcription</keyword>
<dbReference type="EMBL" id="AMGY01000004">
    <property type="protein sequence ID" value="EXJ85011.1"/>
    <property type="molecule type" value="Genomic_DNA"/>
</dbReference>
<dbReference type="GO" id="GO:0045893">
    <property type="term" value="P:positive regulation of DNA-templated transcription"/>
    <property type="evidence" value="ECO:0007669"/>
    <property type="project" value="TreeGrafter"/>
</dbReference>
<evidence type="ECO:0000259" key="11">
    <source>
        <dbReference type="Pfam" id="PF11635"/>
    </source>
</evidence>
<protein>
    <recommendedName>
        <fullName evidence="3 9">Mediator of RNA polymerase II transcription subunit 16</fullName>
    </recommendedName>
    <alternativeName>
        <fullName evidence="8 9">Mediator complex subunit 16</fullName>
    </alternativeName>
</protein>
<feature type="region of interest" description="Disordered" evidence="10">
    <location>
        <begin position="386"/>
        <end position="405"/>
    </location>
</feature>
<dbReference type="PANTHER" id="PTHR13224">
    <property type="entry name" value="THYROID HORMONE RECEPTOR-ASSOCIATED PROTEIN-RELATED"/>
    <property type="match status" value="1"/>
</dbReference>
<organism evidence="12 13">
    <name type="scientific">Capronia epimyces CBS 606.96</name>
    <dbReference type="NCBI Taxonomy" id="1182542"/>
    <lineage>
        <taxon>Eukaryota</taxon>
        <taxon>Fungi</taxon>
        <taxon>Dikarya</taxon>
        <taxon>Ascomycota</taxon>
        <taxon>Pezizomycotina</taxon>
        <taxon>Eurotiomycetes</taxon>
        <taxon>Chaetothyriomycetidae</taxon>
        <taxon>Chaetothyriales</taxon>
        <taxon>Herpotrichiellaceae</taxon>
        <taxon>Capronia</taxon>
    </lineage>
</organism>
<dbReference type="eggNOG" id="ENOG502QQU3">
    <property type="taxonomic scope" value="Eukaryota"/>
</dbReference>
<dbReference type="OrthoDB" id="4139168at2759"/>
<evidence type="ECO:0000313" key="13">
    <source>
        <dbReference type="Proteomes" id="UP000019478"/>
    </source>
</evidence>
<comment type="function">
    <text evidence="9">Component of the Mediator complex, a coactivator involved in the regulated transcription of nearly all RNA polymerase II-dependent genes. Mediator functions as a bridge to convey information from gene-specific regulatory proteins to the basal RNA polymerase II transcription machinery. Mediator is recruited to promoters by direct interactions with regulatory proteins and serves as a scaffold for the assembly of a functional preinitiation complex with RNA polymerase II and the general transcription factors.</text>
</comment>
<comment type="subunit">
    <text evidence="9">Component of the Mediator complex.</text>
</comment>
<proteinExistence type="inferred from homology"/>
<sequence>MERLSQMDHSNDFASEAFFDQNSLDQIQQIDPTTDLGSVANVALPPNLAVAEQLNRRWSSGCLERIAWSRHGNLASISDDASTVNLECLRYSHDAKAWQLNERHTLATIFEDAVSLAWSSTGGELAVVDIKGRIWVYHISGVAINRLVLNRRGDLDEERETSQPIGMTWLNQDRQERPRNFVALATKVDSRWIHTNARTRPPGPYWHRAIVVVHRNGLLTLCFQRGDGQYSKVTKHLSPSDNTLYSHASFAPTLEGKMLVALHSFKNFISVCLISIDWTEVRQAVEGLPIMTVEYVSSKVSSRPSGSSTLGDVYDPDSWRLTHLEVAQSPDVERAVQTPPTILSVSSGINREVSITDHGFLVSSMIKRWAVISVERKLHPRFDELPSKGSSKIGSPSVYTLQPRPEKEEQVITTVHHLEGSLALVVTTQEGRTDFLNSEDLSPVSYAASVTETSSMSQSGFVFPFVPNVTCPTFSPSACVRADLTPDGKTQLVTMEHPLGQGQAQQPLDPNIDVAIAALNLTFARACWTNATFDDVLMCASHSIPTAITPAIVSGLYRSLFRDNEFVNEKMQGSELERMFHKPYMGRVMAYHACLTANCGQLPSIAPTEGRIGWSLSAQWAWIANNIRHTATVLFMNLRDVQNTNLVMTQDFTDMLCSNLRWGLSVIRFIISTILEVGDRETNPEMFDDKDPGRLGDINGDGSQGLVALLLNIHCSRQFLVAFVRAVRAYAKNTEPKSQHHVQVLQCIQQQTTNKGISFQAIEALLEYRWSVHGDIEGDIPGTATRQLDMMATGIVHEAYQGTIKLLLNKLVNSPVGLRAKMLIDRLKLFTELVDIEYVFLNHDILGRRDGEPKQTQIVYDIHRKKPISKSALDPNGTGVLMVRRCIRCGSFSEDINASPRDWPRQVASLLTKCVCDGHWALEPWDRNSN</sequence>
<comment type="similarity">
    <text evidence="2 9">Belongs to the Mediator complex subunit 16 family.</text>
</comment>
<dbReference type="InterPro" id="IPR048338">
    <property type="entry name" value="Mediator_Med16"/>
</dbReference>
<evidence type="ECO:0000256" key="5">
    <source>
        <dbReference type="ARBA" id="ARBA00023159"/>
    </source>
</evidence>
<dbReference type="RefSeq" id="XP_007733996.1">
    <property type="nucleotide sequence ID" value="XM_007735806.1"/>
</dbReference>
<feature type="compositionally biased region" description="Low complexity" evidence="10">
    <location>
        <begin position="387"/>
        <end position="397"/>
    </location>
</feature>
<dbReference type="SUPFAM" id="SSF69304">
    <property type="entry name" value="Tricorn protease N-terminal domain"/>
    <property type="match status" value="1"/>
</dbReference>
<keyword evidence="5 9" id="KW-0010">Activator</keyword>
<evidence type="ECO:0000256" key="4">
    <source>
        <dbReference type="ARBA" id="ARBA00023015"/>
    </source>
</evidence>
<keyword evidence="7 9" id="KW-0539">Nucleus</keyword>
<evidence type="ECO:0000256" key="7">
    <source>
        <dbReference type="ARBA" id="ARBA00023242"/>
    </source>
</evidence>
<evidence type="ECO:0000256" key="2">
    <source>
        <dbReference type="ARBA" id="ARBA00006543"/>
    </source>
</evidence>
<keyword evidence="4 9" id="KW-0805">Transcription regulation</keyword>
<dbReference type="GO" id="GO:0016592">
    <property type="term" value="C:mediator complex"/>
    <property type="evidence" value="ECO:0007669"/>
    <property type="project" value="InterPro"/>
</dbReference>
<evidence type="ECO:0000256" key="3">
    <source>
        <dbReference type="ARBA" id="ARBA00019614"/>
    </source>
</evidence>